<evidence type="ECO:0000313" key="2">
    <source>
        <dbReference type="Proteomes" id="UP000219020"/>
    </source>
</evidence>
<sequence length="40" mass="4599">MDKYVVQRNSTGRLLRIIVCEEIERERLPEDVALALALAD</sequence>
<protein>
    <submittedName>
        <fullName evidence="1">Uncharacterized protein</fullName>
    </submittedName>
</protein>
<evidence type="ECO:0000313" key="1">
    <source>
        <dbReference type="EMBL" id="PCS22875.1"/>
    </source>
</evidence>
<reference evidence="2" key="1">
    <citation type="submission" date="2017-04" db="EMBL/GenBank/DDBJ databases">
        <title>Genome evolution of the luminous symbionts of deep sea anglerfish.</title>
        <authorList>
            <person name="Hendry T.A."/>
        </authorList>
    </citation>
    <scope>NUCLEOTIDE SEQUENCE [LARGE SCALE GENOMIC DNA]</scope>
</reference>
<dbReference type="Proteomes" id="UP000219020">
    <property type="component" value="Unassembled WGS sequence"/>
</dbReference>
<organism evidence="1 2">
    <name type="scientific">Candidatus Enterovibrio escicola</name>
    <dbReference type="NCBI Taxonomy" id="1927127"/>
    <lineage>
        <taxon>Bacteria</taxon>
        <taxon>Pseudomonadati</taxon>
        <taxon>Pseudomonadota</taxon>
        <taxon>Gammaproteobacteria</taxon>
        <taxon>Vibrionales</taxon>
        <taxon>Vibrionaceae</taxon>
        <taxon>Enterovibrio</taxon>
    </lineage>
</organism>
<dbReference type="EMBL" id="NBYY01000013">
    <property type="protein sequence ID" value="PCS22875.1"/>
    <property type="molecule type" value="Genomic_DNA"/>
</dbReference>
<keyword evidence="2" id="KW-1185">Reference proteome</keyword>
<comment type="caution">
    <text evidence="1">The sequence shown here is derived from an EMBL/GenBank/DDBJ whole genome shotgun (WGS) entry which is preliminary data.</text>
</comment>
<gene>
    <name evidence="1" type="ORF">BTN49_1432</name>
</gene>
<dbReference type="AlphaFoldDB" id="A0A2A5T3X4"/>
<accession>A0A2A5T3X4</accession>
<name>A0A2A5T3X4_9GAMM</name>
<proteinExistence type="predicted"/>